<protein>
    <submittedName>
        <fullName evidence="1">Uncharacterized protein</fullName>
    </submittedName>
</protein>
<dbReference type="Proteomes" id="UP000295781">
    <property type="component" value="Chromosome"/>
</dbReference>
<reference evidence="1 2" key="1">
    <citation type="submission" date="2015-09" db="EMBL/GenBank/DDBJ databases">
        <title>Sorangium comparison.</title>
        <authorList>
            <person name="Zaburannyi N."/>
            <person name="Bunk B."/>
            <person name="Overmann J."/>
            <person name="Mueller R."/>
        </authorList>
    </citation>
    <scope>NUCLEOTIDE SEQUENCE [LARGE SCALE GENOMIC DNA]</scope>
    <source>
        <strain evidence="1 2">So ceGT47</strain>
    </source>
</reference>
<gene>
    <name evidence="1" type="ORF">SOCEGT47_038190</name>
</gene>
<organism evidence="1 2">
    <name type="scientific">Sorangium cellulosum</name>
    <name type="common">Polyangium cellulosum</name>
    <dbReference type="NCBI Taxonomy" id="56"/>
    <lineage>
        <taxon>Bacteria</taxon>
        <taxon>Pseudomonadati</taxon>
        <taxon>Myxococcota</taxon>
        <taxon>Polyangia</taxon>
        <taxon>Polyangiales</taxon>
        <taxon>Polyangiaceae</taxon>
        <taxon>Sorangium</taxon>
    </lineage>
</organism>
<dbReference type="OrthoDB" id="5500352at2"/>
<sequence length="206" mass="22601">MDTGDNNLDFDCDYRFGFNVDPRGKATVGYLLFWSGCGGLNLKKDIEVWNPFNAAGQTAVTGGKIPCIGVLESVRFSGEEDAPMRFVAYVSQGAAADIRSKLGRPLTSTKLQMSFYVLAYDDEKKKWYEAALVKDGKNMDANLDTTGGELQISVSKTPTRASDTLDIKVYRFEFQVVPAKGKTAILEFALGPTQRLVKQWKSGGDA</sequence>
<dbReference type="EMBL" id="CP012670">
    <property type="protein sequence ID" value="AUX23296.1"/>
    <property type="molecule type" value="Genomic_DNA"/>
</dbReference>
<dbReference type="AlphaFoldDB" id="A0A4P2Q2T8"/>
<name>A0A4P2Q2T8_SORCE</name>
<accession>A0A4P2Q2T8</accession>
<evidence type="ECO:0000313" key="1">
    <source>
        <dbReference type="EMBL" id="AUX23296.1"/>
    </source>
</evidence>
<proteinExistence type="predicted"/>
<dbReference type="RefSeq" id="WP_129348359.1">
    <property type="nucleotide sequence ID" value="NZ_CP012670.1"/>
</dbReference>
<evidence type="ECO:0000313" key="2">
    <source>
        <dbReference type="Proteomes" id="UP000295781"/>
    </source>
</evidence>